<dbReference type="Proteomes" id="UP000054248">
    <property type="component" value="Unassembled WGS sequence"/>
</dbReference>
<reference evidence="2 3" key="1">
    <citation type="submission" date="2014-04" db="EMBL/GenBank/DDBJ databases">
        <authorList>
            <consortium name="DOE Joint Genome Institute"/>
            <person name="Kuo A."/>
            <person name="Girlanda M."/>
            <person name="Perotto S."/>
            <person name="Kohler A."/>
            <person name="Nagy L.G."/>
            <person name="Floudas D."/>
            <person name="Copeland A."/>
            <person name="Barry K.W."/>
            <person name="Cichocki N."/>
            <person name="Veneault-Fourrey C."/>
            <person name="LaButti K."/>
            <person name="Lindquist E.A."/>
            <person name="Lipzen A."/>
            <person name="Lundell T."/>
            <person name="Morin E."/>
            <person name="Murat C."/>
            <person name="Sun H."/>
            <person name="Tunlid A."/>
            <person name="Henrissat B."/>
            <person name="Grigoriev I.V."/>
            <person name="Hibbett D.S."/>
            <person name="Martin F."/>
            <person name="Nordberg H.P."/>
            <person name="Cantor M.N."/>
            <person name="Hua S.X."/>
        </authorList>
    </citation>
    <scope>NUCLEOTIDE SEQUENCE [LARGE SCALE GENOMIC DNA]</scope>
    <source>
        <strain evidence="2 3">MUT 4182</strain>
    </source>
</reference>
<feature type="region of interest" description="Disordered" evidence="1">
    <location>
        <begin position="73"/>
        <end position="97"/>
    </location>
</feature>
<name>A0A0C3LK60_9AGAM</name>
<organism evidence="2 3">
    <name type="scientific">Tulasnella calospora MUT 4182</name>
    <dbReference type="NCBI Taxonomy" id="1051891"/>
    <lineage>
        <taxon>Eukaryota</taxon>
        <taxon>Fungi</taxon>
        <taxon>Dikarya</taxon>
        <taxon>Basidiomycota</taxon>
        <taxon>Agaricomycotina</taxon>
        <taxon>Agaricomycetes</taxon>
        <taxon>Cantharellales</taxon>
        <taxon>Tulasnellaceae</taxon>
        <taxon>Tulasnella</taxon>
    </lineage>
</organism>
<reference evidence="3" key="2">
    <citation type="submission" date="2015-01" db="EMBL/GenBank/DDBJ databases">
        <title>Evolutionary Origins and Diversification of the Mycorrhizal Mutualists.</title>
        <authorList>
            <consortium name="DOE Joint Genome Institute"/>
            <consortium name="Mycorrhizal Genomics Consortium"/>
            <person name="Kohler A."/>
            <person name="Kuo A."/>
            <person name="Nagy L.G."/>
            <person name="Floudas D."/>
            <person name="Copeland A."/>
            <person name="Barry K.W."/>
            <person name="Cichocki N."/>
            <person name="Veneault-Fourrey C."/>
            <person name="LaButti K."/>
            <person name="Lindquist E.A."/>
            <person name="Lipzen A."/>
            <person name="Lundell T."/>
            <person name="Morin E."/>
            <person name="Murat C."/>
            <person name="Riley R."/>
            <person name="Ohm R."/>
            <person name="Sun H."/>
            <person name="Tunlid A."/>
            <person name="Henrissat B."/>
            <person name="Grigoriev I.V."/>
            <person name="Hibbett D.S."/>
            <person name="Martin F."/>
        </authorList>
    </citation>
    <scope>NUCLEOTIDE SEQUENCE [LARGE SCALE GENOMIC DNA]</scope>
    <source>
        <strain evidence="3">MUT 4182</strain>
    </source>
</reference>
<evidence type="ECO:0000313" key="2">
    <source>
        <dbReference type="EMBL" id="KIO34453.1"/>
    </source>
</evidence>
<feature type="compositionally biased region" description="Polar residues" evidence="1">
    <location>
        <begin position="86"/>
        <end position="97"/>
    </location>
</feature>
<evidence type="ECO:0000313" key="3">
    <source>
        <dbReference type="Proteomes" id="UP000054248"/>
    </source>
</evidence>
<proteinExistence type="predicted"/>
<gene>
    <name evidence="2" type="ORF">M407DRAFT_240713</name>
</gene>
<dbReference type="EMBL" id="KN822943">
    <property type="protein sequence ID" value="KIO34453.1"/>
    <property type="molecule type" value="Genomic_DNA"/>
</dbReference>
<protein>
    <submittedName>
        <fullName evidence="2">Uncharacterized protein</fullName>
    </submittedName>
</protein>
<dbReference type="AlphaFoldDB" id="A0A0C3LK60"/>
<keyword evidence="3" id="KW-1185">Reference proteome</keyword>
<sequence>MCIQEVYGISYPGCGHFREVGTKERDCLLGTCALSSTHTKAYGRGPCTHPGCRRKYRVVLKQTFGLDDCTECPRRRPYRSRAGTPDSRSSGSQVSFY</sequence>
<evidence type="ECO:0000256" key="1">
    <source>
        <dbReference type="SAM" id="MobiDB-lite"/>
    </source>
</evidence>
<accession>A0A0C3LK60</accession>
<dbReference type="HOGENOM" id="CLU_2348221_0_0_1"/>